<accession>A0A8D0FCU8</accession>
<reference evidence="2" key="1">
    <citation type="submission" date="2025-08" db="UniProtKB">
        <authorList>
            <consortium name="Ensembl"/>
        </authorList>
    </citation>
    <scope>IDENTIFICATION</scope>
</reference>
<dbReference type="InterPro" id="IPR056870">
    <property type="entry name" value="TTC3/DZIP3/RBM44-like_helical"/>
</dbReference>
<dbReference type="Pfam" id="PF24905">
    <property type="entry name" value="TTC3_9th"/>
    <property type="match status" value="1"/>
</dbReference>
<dbReference type="Ensembl" id="ENSSOCT00000012715.1">
    <property type="protein sequence ID" value="ENSSOCP00000012375.1"/>
    <property type="gene ID" value="ENSSOCG00000009419.1"/>
</dbReference>
<dbReference type="InterPro" id="IPR012677">
    <property type="entry name" value="Nucleotide-bd_a/b_plait_sf"/>
</dbReference>
<dbReference type="AlphaFoldDB" id="A0A8D0FCU8"/>
<protein>
    <recommendedName>
        <fullName evidence="1">TTC3/DZIP3/RBM44-like helical domain-containing protein</fullName>
    </recommendedName>
</protein>
<dbReference type="GO" id="GO:0003676">
    <property type="term" value="F:nucleic acid binding"/>
    <property type="evidence" value="ECO:0007669"/>
    <property type="project" value="InterPro"/>
</dbReference>
<reference evidence="2" key="2">
    <citation type="submission" date="2025-09" db="UniProtKB">
        <authorList>
            <consortium name="Ensembl"/>
        </authorList>
    </citation>
    <scope>IDENTIFICATION</scope>
</reference>
<dbReference type="PANTHER" id="PTHR17550:SF7">
    <property type="entry name" value="RNA-BINDING PROTEIN 44"/>
    <property type="match status" value="1"/>
</dbReference>
<organism evidence="2 3">
    <name type="scientific">Strix occidentalis caurina</name>
    <name type="common">northern spotted owl</name>
    <dbReference type="NCBI Taxonomy" id="311401"/>
    <lineage>
        <taxon>Eukaryota</taxon>
        <taxon>Metazoa</taxon>
        <taxon>Chordata</taxon>
        <taxon>Craniata</taxon>
        <taxon>Vertebrata</taxon>
        <taxon>Euteleostomi</taxon>
        <taxon>Archelosauria</taxon>
        <taxon>Archosauria</taxon>
        <taxon>Dinosauria</taxon>
        <taxon>Saurischia</taxon>
        <taxon>Theropoda</taxon>
        <taxon>Coelurosauria</taxon>
        <taxon>Aves</taxon>
        <taxon>Neognathae</taxon>
        <taxon>Neoaves</taxon>
        <taxon>Telluraves</taxon>
        <taxon>Strigiformes</taxon>
        <taxon>Strigidae</taxon>
        <taxon>Strix</taxon>
    </lineage>
</organism>
<keyword evidence="3" id="KW-1185">Reference proteome</keyword>
<dbReference type="SUPFAM" id="SSF54928">
    <property type="entry name" value="RNA-binding domain, RBD"/>
    <property type="match status" value="1"/>
</dbReference>
<feature type="domain" description="TTC3/DZIP3/RBM44-like helical" evidence="1">
    <location>
        <begin position="249"/>
        <end position="294"/>
    </location>
</feature>
<name>A0A8D0FCU8_STROC</name>
<evidence type="ECO:0000259" key="1">
    <source>
        <dbReference type="Pfam" id="PF24905"/>
    </source>
</evidence>
<evidence type="ECO:0000313" key="3">
    <source>
        <dbReference type="Proteomes" id="UP000694551"/>
    </source>
</evidence>
<sequence>LFYYTYFNRGNGNNELGSSLTLVLEELKKSYNSMRMKIKMGVPLNALPPLSVEMKVFQVSSSYVPCCVKNEEGNEYWFDAKEDLTVADFSVTAEEMKKQQEKQDMVDLRGEVVCFKLPYLIMVHLQPKYRYWISDPVICVDSDNYRYAFLCFKDTNKAKLAVEEMNQKKIKGKPVSVELVNNSSDNKSLVFQILTNKLWHEIQPVDNSRRNDQDKTLASASSSVKKTCASFSTNSYDAFISTDTLNLSSFNKVMKNLQQIHPEASREKILNALLEVRRNNQGILSGLSISSIVEWASVILRKSTPSCGLEKHCK</sequence>
<dbReference type="Proteomes" id="UP000694551">
    <property type="component" value="Unplaced"/>
</dbReference>
<dbReference type="InterPro" id="IPR035979">
    <property type="entry name" value="RBD_domain_sf"/>
</dbReference>
<dbReference type="Gene3D" id="3.30.70.330">
    <property type="match status" value="1"/>
</dbReference>
<dbReference type="PANTHER" id="PTHR17550">
    <property type="entry name" value="E3 UBIQUITIN-PROTEIN LIGASE TTC3"/>
    <property type="match status" value="1"/>
</dbReference>
<evidence type="ECO:0000313" key="2">
    <source>
        <dbReference type="Ensembl" id="ENSSOCP00000012375.1"/>
    </source>
</evidence>
<proteinExistence type="predicted"/>